<evidence type="ECO:0000256" key="1">
    <source>
        <dbReference type="ARBA" id="ARBA00023015"/>
    </source>
</evidence>
<dbReference type="InterPro" id="IPR018490">
    <property type="entry name" value="cNMP-bd_dom_sf"/>
</dbReference>
<dbReference type="InterPro" id="IPR036388">
    <property type="entry name" value="WH-like_DNA-bd_sf"/>
</dbReference>
<dbReference type="Proteomes" id="UP001057520">
    <property type="component" value="Chromosome"/>
</dbReference>
<keyword evidence="1" id="KW-0805">Transcription regulation</keyword>
<dbReference type="InterPro" id="IPR014710">
    <property type="entry name" value="RmlC-like_jellyroll"/>
</dbReference>
<evidence type="ECO:0000313" key="6">
    <source>
        <dbReference type="EMBL" id="USQ98021.1"/>
    </source>
</evidence>
<name>A0ABY4ZZQ3_9CAUL</name>
<protein>
    <submittedName>
        <fullName evidence="6">Crp/Fnr family transcriptional regulator</fullName>
    </submittedName>
</protein>
<sequence>MNRLLIASLDRFGPLREGVRERLAACAVSAETFQAGDLIFAAGARSQLRLLARGLAIKEMALPDGARQIYGIATPGDLIDLGGLFTGIDHGMRALGPCEVRKVTPRELKSMLQDHASLLGALCRATLTEARTQRNWMVSLGRRSAVARTANLLCEIYWRQRSLALAKEGECAFPAVQVDIADALGLSVVHIHRVLRALREDGLASLRNGVLRIQDWDRLTAVAGFDPELLRPQRDQEDPPPPFSDKGVGRRGQ</sequence>
<evidence type="ECO:0000256" key="3">
    <source>
        <dbReference type="ARBA" id="ARBA00023163"/>
    </source>
</evidence>
<dbReference type="InterPro" id="IPR000595">
    <property type="entry name" value="cNMP-bd_dom"/>
</dbReference>
<dbReference type="Gene3D" id="2.60.120.10">
    <property type="entry name" value="Jelly Rolls"/>
    <property type="match status" value="1"/>
</dbReference>
<dbReference type="Pfam" id="PF13545">
    <property type="entry name" value="HTH_Crp_2"/>
    <property type="match status" value="1"/>
</dbReference>
<dbReference type="InterPro" id="IPR012318">
    <property type="entry name" value="HTH_CRP"/>
</dbReference>
<evidence type="ECO:0000256" key="2">
    <source>
        <dbReference type="ARBA" id="ARBA00023125"/>
    </source>
</evidence>
<dbReference type="InterPro" id="IPR036390">
    <property type="entry name" value="WH_DNA-bd_sf"/>
</dbReference>
<keyword evidence="3" id="KW-0804">Transcription</keyword>
<keyword evidence="2" id="KW-0238">DNA-binding</keyword>
<evidence type="ECO:0000313" key="7">
    <source>
        <dbReference type="Proteomes" id="UP001057520"/>
    </source>
</evidence>
<dbReference type="Gene3D" id="1.10.10.10">
    <property type="entry name" value="Winged helix-like DNA-binding domain superfamily/Winged helix DNA-binding domain"/>
    <property type="match status" value="1"/>
</dbReference>
<dbReference type="CDD" id="cd00038">
    <property type="entry name" value="CAP_ED"/>
    <property type="match status" value="1"/>
</dbReference>
<keyword evidence="7" id="KW-1185">Reference proteome</keyword>
<organism evidence="6 7">
    <name type="scientific">Caulobacter segnis</name>
    <dbReference type="NCBI Taxonomy" id="88688"/>
    <lineage>
        <taxon>Bacteria</taxon>
        <taxon>Pseudomonadati</taxon>
        <taxon>Pseudomonadota</taxon>
        <taxon>Alphaproteobacteria</taxon>
        <taxon>Caulobacterales</taxon>
        <taxon>Caulobacteraceae</taxon>
        <taxon>Caulobacter</taxon>
    </lineage>
</organism>
<dbReference type="SUPFAM" id="SSF51206">
    <property type="entry name" value="cAMP-binding domain-like"/>
    <property type="match status" value="1"/>
</dbReference>
<evidence type="ECO:0000259" key="5">
    <source>
        <dbReference type="PROSITE" id="PS51063"/>
    </source>
</evidence>
<accession>A0ABY4ZZQ3</accession>
<gene>
    <name evidence="6" type="ORF">MZV50_10975</name>
</gene>
<feature type="region of interest" description="Disordered" evidence="4">
    <location>
        <begin position="229"/>
        <end position="253"/>
    </location>
</feature>
<dbReference type="PROSITE" id="PS51063">
    <property type="entry name" value="HTH_CRP_2"/>
    <property type="match status" value="1"/>
</dbReference>
<dbReference type="Pfam" id="PF00027">
    <property type="entry name" value="cNMP_binding"/>
    <property type="match status" value="1"/>
</dbReference>
<reference evidence="6 7" key="1">
    <citation type="submission" date="2022-04" db="EMBL/GenBank/DDBJ databases">
        <title>Genome sequence of soybean root-associated Caulobacter segnis RL271.</title>
        <authorList>
            <person name="Longley R."/>
            <person name="Bonito G."/>
            <person name="Trigodet F."/>
            <person name="Crosson S."/>
            <person name="Fiebig A."/>
        </authorList>
    </citation>
    <scope>NUCLEOTIDE SEQUENCE [LARGE SCALE GENOMIC DNA]</scope>
    <source>
        <strain evidence="6 7">RL271</strain>
    </source>
</reference>
<dbReference type="SUPFAM" id="SSF46785">
    <property type="entry name" value="Winged helix' DNA-binding domain"/>
    <property type="match status" value="1"/>
</dbReference>
<feature type="domain" description="HTH crp-type" evidence="5">
    <location>
        <begin position="143"/>
        <end position="217"/>
    </location>
</feature>
<dbReference type="EMBL" id="CP096040">
    <property type="protein sequence ID" value="USQ98021.1"/>
    <property type="molecule type" value="Genomic_DNA"/>
</dbReference>
<proteinExistence type="predicted"/>
<evidence type="ECO:0000256" key="4">
    <source>
        <dbReference type="SAM" id="MobiDB-lite"/>
    </source>
</evidence>